<dbReference type="Proteomes" id="UP000194236">
    <property type="component" value="Unassembled WGS sequence"/>
</dbReference>
<dbReference type="EMBL" id="MUJZ01017272">
    <property type="protein sequence ID" value="OTF80648.1"/>
    <property type="molecule type" value="Genomic_DNA"/>
</dbReference>
<keyword evidence="2" id="KW-1185">Reference proteome</keyword>
<dbReference type="Gene3D" id="3.40.50.2300">
    <property type="match status" value="1"/>
</dbReference>
<comment type="caution">
    <text evidence="1">The sequence shown here is derived from an EMBL/GenBank/DDBJ whole genome shotgun (WGS) entry which is preliminary data.</text>
</comment>
<accession>A0A1Y3BL54</accession>
<gene>
    <name evidence="1" type="ORF">BLA29_014414</name>
</gene>
<proteinExistence type="predicted"/>
<evidence type="ECO:0000313" key="1">
    <source>
        <dbReference type="EMBL" id="OTF80648.1"/>
    </source>
</evidence>
<evidence type="ECO:0000313" key="2">
    <source>
        <dbReference type="Proteomes" id="UP000194236"/>
    </source>
</evidence>
<dbReference type="AlphaFoldDB" id="A0A1Y3BL54"/>
<organism evidence="1 2">
    <name type="scientific">Euroglyphus maynei</name>
    <name type="common">Mayne's house dust mite</name>
    <dbReference type="NCBI Taxonomy" id="6958"/>
    <lineage>
        <taxon>Eukaryota</taxon>
        <taxon>Metazoa</taxon>
        <taxon>Ecdysozoa</taxon>
        <taxon>Arthropoda</taxon>
        <taxon>Chelicerata</taxon>
        <taxon>Arachnida</taxon>
        <taxon>Acari</taxon>
        <taxon>Acariformes</taxon>
        <taxon>Sarcoptiformes</taxon>
        <taxon>Astigmata</taxon>
        <taxon>Psoroptidia</taxon>
        <taxon>Analgoidea</taxon>
        <taxon>Pyroglyphidae</taxon>
        <taxon>Pyroglyphinae</taxon>
        <taxon>Euroglyphus</taxon>
    </lineage>
</organism>
<feature type="non-terminal residue" evidence="1">
    <location>
        <position position="107"/>
    </location>
</feature>
<reference evidence="1 2" key="1">
    <citation type="submission" date="2017-03" db="EMBL/GenBank/DDBJ databases">
        <title>Genome Survey of Euroglyphus maynei.</title>
        <authorList>
            <person name="Arlian L.G."/>
            <person name="Morgan M.S."/>
            <person name="Rider S.D."/>
        </authorList>
    </citation>
    <scope>NUCLEOTIDE SEQUENCE [LARGE SCALE GENOMIC DNA]</scope>
    <source>
        <strain evidence="1">Arlian Lab</strain>
        <tissue evidence="1">Whole body</tissue>
    </source>
</reference>
<protein>
    <submittedName>
        <fullName evidence="1">Uncharacterized protein</fullName>
    </submittedName>
</protein>
<name>A0A1Y3BL54_EURMA</name>
<sequence length="107" mass="12671">MKQYVYMKLWKEIKTSEHNFILSLRFDRIMDILREGKRMQRMSEYDNFFIITMDLHMYDLNEFQHIEPLPNITALSVVSAQGQEINLGTEDELFARGVGIGIGNDFY</sequence>